<sequence>MLLLFALDTVTFTNTTAGLTETTGIVTPVAVSVAVDTVLPLRVSPMLASLQKNPLWLASLSVCWALT</sequence>
<organism evidence="2 3">
    <name type="scientific">Liparis tanakae</name>
    <name type="common">Tanaka's snailfish</name>
    <dbReference type="NCBI Taxonomy" id="230148"/>
    <lineage>
        <taxon>Eukaryota</taxon>
        <taxon>Metazoa</taxon>
        <taxon>Chordata</taxon>
        <taxon>Craniata</taxon>
        <taxon>Vertebrata</taxon>
        <taxon>Euteleostomi</taxon>
        <taxon>Actinopterygii</taxon>
        <taxon>Neopterygii</taxon>
        <taxon>Teleostei</taxon>
        <taxon>Neoteleostei</taxon>
        <taxon>Acanthomorphata</taxon>
        <taxon>Eupercaria</taxon>
        <taxon>Perciformes</taxon>
        <taxon>Cottioidei</taxon>
        <taxon>Cottales</taxon>
        <taxon>Liparidae</taxon>
        <taxon>Liparis</taxon>
    </lineage>
</organism>
<feature type="signal peptide" evidence="1">
    <location>
        <begin position="1"/>
        <end position="18"/>
    </location>
</feature>
<dbReference type="EMBL" id="SRLO01000046">
    <property type="protein sequence ID" value="TNN81471.1"/>
    <property type="molecule type" value="Genomic_DNA"/>
</dbReference>
<protein>
    <submittedName>
        <fullName evidence="2">Uncharacterized protein</fullName>
    </submittedName>
</protein>
<reference evidence="2 3" key="1">
    <citation type="submission" date="2019-03" db="EMBL/GenBank/DDBJ databases">
        <title>First draft genome of Liparis tanakae, snailfish: a comprehensive survey of snailfish specific genes.</title>
        <authorList>
            <person name="Kim W."/>
            <person name="Song I."/>
            <person name="Jeong J.-H."/>
            <person name="Kim D."/>
            <person name="Kim S."/>
            <person name="Ryu S."/>
            <person name="Song J.Y."/>
            <person name="Lee S.K."/>
        </authorList>
    </citation>
    <scope>NUCLEOTIDE SEQUENCE [LARGE SCALE GENOMIC DNA]</scope>
    <source>
        <tissue evidence="2">Muscle</tissue>
    </source>
</reference>
<name>A0A4Z2IUI2_9TELE</name>
<evidence type="ECO:0000256" key="1">
    <source>
        <dbReference type="SAM" id="SignalP"/>
    </source>
</evidence>
<dbReference type="Proteomes" id="UP000314294">
    <property type="component" value="Unassembled WGS sequence"/>
</dbReference>
<comment type="caution">
    <text evidence="2">The sequence shown here is derived from an EMBL/GenBank/DDBJ whole genome shotgun (WGS) entry which is preliminary data.</text>
</comment>
<feature type="chain" id="PRO_5021383003" evidence="1">
    <location>
        <begin position="19"/>
        <end position="67"/>
    </location>
</feature>
<gene>
    <name evidence="2" type="ORF">EYF80_008243</name>
</gene>
<accession>A0A4Z2IUI2</accession>
<keyword evidence="3" id="KW-1185">Reference proteome</keyword>
<evidence type="ECO:0000313" key="3">
    <source>
        <dbReference type="Proteomes" id="UP000314294"/>
    </source>
</evidence>
<evidence type="ECO:0000313" key="2">
    <source>
        <dbReference type="EMBL" id="TNN81471.1"/>
    </source>
</evidence>
<proteinExistence type="predicted"/>
<keyword evidence="1" id="KW-0732">Signal</keyword>
<dbReference type="AlphaFoldDB" id="A0A4Z2IUI2"/>